<accession>A0A8J2LC00</accession>
<keyword evidence="2" id="KW-1185">Reference proteome</keyword>
<dbReference type="Pfam" id="PF02995">
    <property type="entry name" value="DUF229"/>
    <property type="match status" value="1"/>
</dbReference>
<proteinExistence type="predicted"/>
<name>A0A8J2LC00_9HEXA</name>
<comment type="caution">
    <text evidence="1">The sequence shown here is derived from an EMBL/GenBank/DDBJ whole genome shotgun (WGS) entry which is preliminary data.</text>
</comment>
<dbReference type="GO" id="GO:0005615">
    <property type="term" value="C:extracellular space"/>
    <property type="evidence" value="ECO:0007669"/>
    <property type="project" value="TreeGrafter"/>
</dbReference>
<dbReference type="InterPro" id="IPR004245">
    <property type="entry name" value="DUF229"/>
</dbReference>
<gene>
    <name evidence="1" type="ORF">AFUS01_LOCUS42025</name>
</gene>
<dbReference type="EMBL" id="CAJVCH010564513">
    <property type="protein sequence ID" value="CAG7832338.1"/>
    <property type="molecule type" value="Genomic_DNA"/>
</dbReference>
<feature type="non-terminal residue" evidence="1">
    <location>
        <position position="1"/>
    </location>
</feature>
<dbReference type="AlphaFoldDB" id="A0A8J2LC00"/>
<reference evidence="1" key="1">
    <citation type="submission" date="2021-06" db="EMBL/GenBank/DDBJ databases">
        <authorList>
            <person name="Hodson N. C."/>
            <person name="Mongue J. A."/>
            <person name="Jaron S. K."/>
        </authorList>
    </citation>
    <scope>NUCLEOTIDE SEQUENCE</scope>
</reference>
<organism evidence="1 2">
    <name type="scientific">Allacma fusca</name>
    <dbReference type="NCBI Taxonomy" id="39272"/>
    <lineage>
        <taxon>Eukaryota</taxon>
        <taxon>Metazoa</taxon>
        <taxon>Ecdysozoa</taxon>
        <taxon>Arthropoda</taxon>
        <taxon>Hexapoda</taxon>
        <taxon>Collembola</taxon>
        <taxon>Symphypleona</taxon>
        <taxon>Sminthuridae</taxon>
        <taxon>Allacma</taxon>
    </lineage>
</organism>
<protein>
    <submittedName>
        <fullName evidence="1">Uncharacterized protein</fullName>
    </submittedName>
</protein>
<dbReference type="PANTHER" id="PTHR10974">
    <property type="entry name" value="FI08016P-RELATED"/>
    <property type="match status" value="1"/>
</dbReference>
<dbReference type="PANTHER" id="PTHR10974:SF1">
    <property type="entry name" value="FI08016P-RELATED"/>
    <property type="match status" value="1"/>
</dbReference>
<evidence type="ECO:0000313" key="1">
    <source>
        <dbReference type="EMBL" id="CAG7832338.1"/>
    </source>
</evidence>
<sequence length="113" mass="13393">MFHYNKKGFAYQPTDYYNRPFLKDYFSLQKIKEDGYYDHLYCVNGKALPLSVLDYLEEILNATSINGGVPYFLFYLMASLSHYGFNYLRGVDPYYYALLEKLVVQRKYNANNT</sequence>
<dbReference type="Proteomes" id="UP000708208">
    <property type="component" value="Unassembled WGS sequence"/>
</dbReference>
<evidence type="ECO:0000313" key="2">
    <source>
        <dbReference type="Proteomes" id="UP000708208"/>
    </source>
</evidence>